<protein>
    <recommendedName>
        <fullName evidence="1">Cyclic nucleotide-binding domain-containing protein</fullName>
    </recommendedName>
</protein>
<reference evidence="2 3" key="1">
    <citation type="submission" date="2016-02" db="EMBL/GenBank/DDBJ databases">
        <authorList>
            <person name="Wen L."/>
            <person name="He K."/>
            <person name="Yang H."/>
        </authorList>
    </citation>
    <scope>NUCLEOTIDE SEQUENCE [LARGE SCALE GENOMIC DNA]</scope>
    <source>
        <strain evidence="2 3">CZ1127</strain>
    </source>
</reference>
<dbReference type="Gene3D" id="2.60.120.10">
    <property type="entry name" value="Jelly Rolls"/>
    <property type="match status" value="1"/>
</dbReference>
<feature type="domain" description="Cyclic nucleotide-binding" evidence="1">
    <location>
        <begin position="10"/>
        <end position="132"/>
    </location>
</feature>
<proteinExistence type="predicted"/>
<organism evidence="2 3">
    <name type="scientific">Wenyingzhuangia fucanilytica</name>
    <dbReference type="NCBI Taxonomy" id="1790137"/>
    <lineage>
        <taxon>Bacteria</taxon>
        <taxon>Pseudomonadati</taxon>
        <taxon>Bacteroidota</taxon>
        <taxon>Flavobacteriia</taxon>
        <taxon>Flavobacteriales</taxon>
        <taxon>Flavobacteriaceae</taxon>
        <taxon>Wenyingzhuangia</taxon>
    </lineage>
</organism>
<dbReference type="RefSeq" id="WP_068824251.1">
    <property type="nucleotide sequence ID" value="NZ_CP014224.1"/>
</dbReference>
<dbReference type="Pfam" id="PF00027">
    <property type="entry name" value="cNMP_binding"/>
    <property type="match status" value="1"/>
</dbReference>
<dbReference type="AlphaFoldDB" id="A0A1B1Y2Z6"/>
<dbReference type="SMART" id="SM00100">
    <property type="entry name" value="cNMP"/>
    <property type="match status" value="1"/>
</dbReference>
<dbReference type="KEGG" id="wfu:AXE80_02080"/>
<accession>A0A1B1Y2Z6</accession>
<dbReference type="PROSITE" id="PS50042">
    <property type="entry name" value="CNMP_BINDING_3"/>
    <property type="match status" value="1"/>
</dbReference>
<dbReference type="Proteomes" id="UP000092967">
    <property type="component" value="Chromosome"/>
</dbReference>
<evidence type="ECO:0000313" key="3">
    <source>
        <dbReference type="Proteomes" id="UP000092967"/>
    </source>
</evidence>
<sequence>METFLKFINNIHPLPEEILKAFFDLAKVKSYKSGEHLCEIGNVNNKLFFVIEGITRTYMKTSSDSREINKSIAAPGQLAGSLKSAIQKSPALIACQALTDAVVMEISVDDLATLRKIYPEFGEFMYKTVEREYTQLEESLIDLLSKNATERYLILRKNIKNIDQLIPQFHIASHLGITPIQLSRIRKKLLKQ</sequence>
<name>A0A1B1Y2Z6_9FLAO</name>
<dbReference type="EMBL" id="CP014224">
    <property type="protein sequence ID" value="ANW95146.1"/>
    <property type="molecule type" value="Genomic_DNA"/>
</dbReference>
<dbReference type="InterPro" id="IPR000595">
    <property type="entry name" value="cNMP-bd_dom"/>
</dbReference>
<dbReference type="CDD" id="cd00038">
    <property type="entry name" value="CAP_ED"/>
    <property type="match status" value="1"/>
</dbReference>
<dbReference type="OrthoDB" id="663011at2"/>
<evidence type="ECO:0000313" key="2">
    <source>
        <dbReference type="EMBL" id="ANW95146.1"/>
    </source>
</evidence>
<dbReference type="SUPFAM" id="SSF51206">
    <property type="entry name" value="cAMP-binding domain-like"/>
    <property type="match status" value="1"/>
</dbReference>
<dbReference type="InterPro" id="IPR018490">
    <property type="entry name" value="cNMP-bd_dom_sf"/>
</dbReference>
<gene>
    <name evidence="2" type="ORF">AXE80_02080</name>
</gene>
<keyword evidence="3" id="KW-1185">Reference proteome</keyword>
<dbReference type="STRING" id="1790137.AXE80_02080"/>
<evidence type="ECO:0000259" key="1">
    <source>
        <dbReference type="PROSITE" id="PS50042"/>
    </source>
</evidence>
<dbReference type="InterPro" id="IPR014710">
    <property type="entry name" value="RmlC-like_jellyroll"/>
</dbReference>